<feature type="region of interest" description="Disordered" evidence="1">
    <location>
        <begin position="78"/>
        <end position="111"/>
    </location>
</feature>
<dbReference type="InterPro" id="IPR003109">
    <property type="entry name" value="GoLoco_motif"/>
</dbReference>
<name>A0A1I7RPY9_BURXY</name>
<feature type="compositionally biased region" description="Basic and acidic residues" evidence="1">
    <location>
        <begin position="36"/>
        <end position="48"/>
    </location>
</feature>
<accession>A0A1I7RPY9</accession>
<evidence type="ECO:0000256" key="1">
    <source>
        <dbReference type="SAM" id="MobiDB-lite"/>
    </source>
</evidence>
<dbReference type="GO" id="GO:0030695">
    <property type="term" value="F:GTPase regulator activity"/>
    <property type="evidence" value="ECO:0007669"/>
    <property type="project" value="InterPro"/>
</dbReference>
<dbReference type="eggNOG" id="KOG1130">
    <property type="taxonomic scope" value="Eukaryota"/>
</dbReference>
<reference evidence="3" key="1">
    <citation type="submission" date="2016-11" db="UniProtKB">
        <authorList>
            <consortium name="WormBaseParasite"/>
        </authorList>
    </citation>
    <scope>IDENTIFICATION</scope>
</reference>
<dbReference type="Gene3D" id="1.25.40.10">
    <property type="entry name" value="Tetratricopeptide repeat domain"/>
    <property type="match status" value="1"/>
</dbReference>
<dbReference type="SMART" id="SM00390">
    <property type="entry name" value="GoLoco"/>
    <property type="match status" value="2"/>
</dbReference>
<feature type="compositionally biased region" description="Polar residues" evidence="1">
    <location>
        <begin position="1"/>
        <end position="21"/>
    </location>
</feature>
<evidence type="ECO:0000313" key="2">
    <source>
        <dbReference type="Proteomes" id="UP000095284"/>
    </source>
</evidence>
<sequence length="111" mass="12326">MSICTGSWKQNPSFSSEQNDGAMSERLYEIIMERQSHRLDDQRSELGGRPKSCSDLPELPHDMSELVITMSSRRLEDQRASLNPLKLSDSNLNSTGDNPPVRCASASATIN</sequence>
<dbReference type="AlphaFoldDB" id="A0A1I7RPY9"/>
<dbReference type="WBParaSite" id="BXY_0278000.1">
    <property type="protein sequence ID" value="BXY_0278000.1"/>
    <property type="gene ID" value="BXY_0278000"/>
</dbReference>
<feature type="compositionally biased region" description="Polar residues" evidence="1">
    <location>
        <begin position="88"/>
        <end position="97"/>
    </location>
</feature>
<feature type="region of interest" description="Disordered" evidence="1">
    <location>
        <begin position="36"/>
        <end position="60"/>
    </location>
</feature>
<dbReference type="InterPro" id="IPR011990">
    <property type="entry name" value="TPR-like_helical_dom_sf"/>
</dbReference>
<proteinExistence type="predicted"/>
<evidence type="ECO:0000313" key="3">
    <source>
        <dbReference type="WBParaSite" id="BXY_0278000.1"/>
    </source>
</evidence>
<feature type="region of interest" description="Disordered" evidence="1">
    <location>
        <begin position="1"/>
        <end position="22"/>
    </location>
</feature>
<dbReference type="PROSITE" id="PS50877">
    <property type="entry name" value="GOLOCO"/>
    <property type="match status" value="2"/>
</dbReference>
<organism evidence="2 3">
    <name type="scientific">Bursaphelenchus xylophilus</name>
    <name type="common">Pinewood nematode worm</name>
    <name type="synonym">Aphelenchoides xylophilus</name>
    <dbReference type="NCBI Taxonomy" id="6326"/>
    <lineage>
        <taxon>Eukaryota</taxon>
        <taxon>Metazoa</taxon>
        <taxon>Ecdysozoa</taxon>
        <taxon>Nematoda</taxon>
        <taxon>Chromadorea</taxon>
        <taxon>Rhabditida</taxon>
        <taxon>Tylenchina</taxon>
        <taxon>Tylenchomorpha</taxon>
        <taxon>Aphelenchoidea</taxon>
        <taxon>Aphelenchoididae</taxon>
        <taxon>Bursaphelenchus</taxon>
    </lineage>
</organism>
<protein>
    <submittedName>
        <fullName evidence="3">G protein gamma domain-containing protein</fullName>
    </submittedName>
</protein>
<dbReference type="Proteomes" id="UP000095284">
    <property type="component" value="Unplaced"/>
</dbReference>